<dbReference type="InterPro" id="IPR002078">
    <property type="entry name" value="Sigma_54_int"/>
</dbReference>
<organism evidence="9 10">
    <name type="scientific">Candidatus Nitrospira inopinata</name>
    <dbReference type="NCBI Taxonomy" id="1715989"/>
    <lineage>
        <taxon>Bacteria</taxon>
        <taxon>Pseudomonadati</taxon>
        <taxon>Nitrospirota</taxon>
        <taxon>Nitrospiria</taxon>
        <taxon>Nitrospirales</taxon>
        <taxon>Nitrospiraceae</taxon>
        <taxon>Nitrospira</taxon>
    </lineage>
</organism>
<keyword evidence="5" id="KW-0010">Activator</keyword>
<evidence type="ECO:0000256" key="3">
    <source>
        <dbReference type="ARBA" id="ARBA00023015"/>
    </source>
</evidence>
<evidence type="ECO:0000256" key="7">
    <source>
        <dbReference type="SAM" id="MobiDB-lite"/>
    </source>
</evidence>
<dbReference type="Pfam" id="PF25601">
    <property type="entry name" value="AAA_lid_14"/>
    <property type="match status" value="1"/>
</dbReference>
<dbReference type="PANTHER" id="PTHR32071">
    <property type="entry name" value="TRANSCRIPTIONAL REGULATORY PROTEIN"/>
    <property type="match status" value="1"/>
</dbReference>
<dbReference type="InterPro" id="IPR003593">
    <property type="entry name" value="AAA+_ATPase"/>
</dbReference>
<dbReference type="Gene3D" id="3.40.50.300">
    <property type="entry name" value="P-loop containing nucleotide triphosphate hydrolases"/>
    <property type="match status" value="1"/>
</dbReference>
<evidence type="ECO:0000256" key="5">
    <source>
        <dbReference type="ARBA" id="ARBA00023159"/>
    </source>
</evidence>
<dbReference type="RefSeq" id="WP_062483261.1">
    <property type="nucleotide sequence ID" value="NZ_LN885086.1"/>
</dbReference>
<dbReference type="InterPro" id="IPR009057">
    <property type="entry name" value="Homeodomain-like_sf"/>
</dbReference>
<dbReference type="KEGG" id="nio:NITINOP_0732"/>
<dbReference type="FunFam" id="3.40.50.300:FF:000006">
    <property type="entry name" value="DNA-binding transcriptional regulator NtrC"/>
    <property type="match status" value="1"/>
</dbReference>
<dbReference type="AlphaFoldDB" id="A0A0S4KTP8"/>
<dbReference type="Pfam" id="PF02954">
    <property type="entry name" value="HTH_8"/>
    <property type="match status" value="1"/>
</dbReference>
<dbReference type="SUPFAM" id="SSF46689">
    <property type="entry name" value="Homeodomain-like"/>
    <property type="match status" value="1"/>
</dbReference>
<evidence type="ECO:0000256" key="4">
    <source>
        <dbReference type="ARBA" id="ARBA00023125"/>
    </source>
</evidence>
<dbReference type="Proteomes" id="UP000066284">
    <property type="component" value="Chromosome 1"/>
</dbReference>
<dbReference type="CDD" id="cd00009">
    <property type="entry name" value="AAA"/>
    <property type="match status" value="1"/>
</dbReference>
<protein>
    <submittedName>
        <fullName evidence="9">Sensory sigma-54 dependent transcriptional regulator</fullName>
    </submittedName>
</protein>
<dbReference type="GO" id="GO:0006355">
    <property type="term" value="P:regulation of DNA-templated transcription"/>
    <property type="evidence" value="ECO:0007669"/>
    <property type="project" value="InterPro"/>
</dbReference>
<evidence type="ECO:0000313" key="10">
    <source>
        <dbReference type="Proteomes" id="UP000066284"/>
    </source>
</evidence>
<keyword evidence="2" id="KW-0067">ATP-binding</keyword>
<reference evidence="10" key="1">
    <citation type="submission" date="2015-09" db="EMBL/GenBank/DDBJ databases">
        <authorList>
            <person name="Daims H."/>
        </authorList>
    </citation>
    <scope>NUCLEOTIDE SEQUENCE [LARGE SCALE GENOMIC DNA]</scope>
</reference>
<dbReference type="InterPro" id="IPR058031">
    <property type="entry name" value="AAA_lid_NorR"/>
</dbReference>
<sequence length="476" mass="51841">MSSEQPVWHRHSAKEGDSGEQGHVPPFRDPILLARLEAITQLAGGLTDRVAVMDRHFNVVYANGPAWSSAAAKESESQRAKCYEAFAHRSDPCGTCPAIKVFEAPDVRSVSCSIGGDGTACGMHQAFPLVTGEGDVGSMLVLFKDERERTASGQVSPEQESGPGARDSLGELIGRSPAMQRLFDMVALVAESSATVLIQGESGTGKELLAKTIHALSRRKDKPFIVVDCGALPETLLESELFGHVKGAFTGAVANKRGLFEEADSGTIFLDEIADTTPVFQAKLLRVLQEGEIRPVGGTKPIKVDVRVISATNRDLTDLVKEKAFRQDLYYRLAVLPLYVPPLRDRREDIPLLAEHFIARSCRRHQQPVRTLSDRAKQALSKAAWPGNVRELQHYIERAVVTTAGSAIDCDDLIILDAPDEGEDLRSATRGVIAQTERARIVDTLKKTGGNRAKAAKLLKISRASLYNKLRAYGIE</sequence>
<keyword evidence="1" id="KW-0547">Nucleotide-binding</keyword>
<evidence type="ECO:0000256" key="2">
    <source>
        <dbReference type="ARBA" id="ARBA00022840"/>
    </source>
</evidence>
<dbReference type="PROSITE" id="PS00688">
    <property type="entry name" value="SIGMA54_INTERACT_3"/>
    <property type="match status" value="1"/>
</dbReference>
<dbReference type="GO" id="GO:0005524">
    <property type="term" value="F:ATP binding"/>
    <property type="evidence" value="ECO:0007669"/>
    <property type="project" value="UniProtKB-KW"/>
</dbReference>
<proteinExistence type="predicted"/>
<dbReference type="SUPFAM" id="SSF52540">
    <property type="entry name" value="P-loop containing nucleoside triphosphate hydrolases"/>
    <property type="match status" value="1"/>
</dbReference>
<dbReference type="SMART" id="SM00382">
    <property type="entry name" value="AAA"/>
    <property type="match status" value="1"/>
</dbReference>
<keyword evidence="10" id="KW-1185">Reference proteome</keyword>
<evidence type="ECO:0000256" key="1">
    <source>
        <dbReference type="ARBA" id="ARBA00022741"/>
    </source>
</evidence>
<dbReference type="GO" id="GO:0043565">
    <property type="term" value="F:sequence-specific DNA binding"/>
    <property type="evidence" value="ECO:0007669"/>
    <property type="project" value="InterPro"/>
</dbReference>
<dbReference type="PROSITE" id="PS00675">
    <property type="entry name" value="SIGMA54_INTERACT_1"/>
    <property type="match status" value="1"/>
</dbReference>
<dbReference type="InterPro" id="IPR025662">
    <property type="entry name" value="Sigma_54_int_dom_ATP-bd_1"/>
</dbReference>
<dbReference type="InterPro" id="IPR027417">
    <property type="entry name" value="P-loop_NTPase"/>
</dbReference>
<dbReference type="InterPro" id="IPR025944">
    <property type="entry name" value="Sigma_54_int_dom_CS"/>
</dbReference>
<keyword evidence="4" id="KW-0238">DNA-binding</keyword>
<dbReference type="EMBL" id="LN885086">
    <property type="protein sequence ID" value="CUQ65707.1"/>
    <property type="molecule type" value="Genomic_DNA"/>
</dbReference>
<evidence type="ECO:0000256" key="6">
    <source>
        <dbReference type="ARBA" id="ARBA00023163"/>
    </source>
</evidence>
<feature type="region of interest" description="Disordered" evidence="7">
    <location>
        <begin position="1"/>
        <end position="26"/>
    </location>
</feature>
<keyword evidence="6" id="KW-0804">Transcription</keyword>
<dbReference type="OrthoDB" id="9804019at2"/>
<dbReference type="FunFam" id="1.10.8.60:FF:000014">
    <property type="entry name" value="DNA-binding transcriptional regulator NtrC"/>
    <property type="match status" value="1"/>
</dbReference>
<name>A0A0S4KTP8_9BACT</name>
<dbReference type="Pfam" id="PF00158">
    <property type="entry name" value="Sigma54_activat"/>
    <property type="match status" value="1"/>
</dbReference>
<feature type="domain" description="Sigma-54 factor interaction" evidence="8">
    <location>
        <begin position="172"/>
        <end position="401"/>
    </location>
</feature>
<gene>
    <name evidence="9" type="ORF">NITINOP_0732</name>
</gene>
<keyword evidence="3" id="KW-0805">Transcription regulation</keyword>
<feature type="region of interest" description="Disordered" evidence="7">
    <location>
        <begin position="149"/>
        <end position="171"/>
    </location>
</feature>
<dbReference type="InterPro" id="IPR002197">
    <property type="entry name" value="HTH_Fis"/>
</dbReference>
<evidence type="ECO:0000259" key="8">
    <source>
        <dbReference type="PROSITE" id="PS50045"/>
    </source>
</evidence>
<dbReference type="Gene3D" id="1.10.10.60">
    <property type="entry name" value="Homeodomain-like"/>
    <property type="match status" value="1"/>
</dbReference>
<dbReference type="PROSITE" id="PS50045">
    <property type="entry name" value="SIGMA54_INTERACT_4"/>
    <property type="match status" value="1"/>
</dbReference>
<accession>A0A0S4KTP8</accession>
<dbReference type="PRINTS" id="PR01590">
    <property type="entry name" value="HTHFIS"/>
</dbReference>
<dbReference type="Gene3D" id="1.10.8.60">
    <property type="match status" value="1"/>
</dbReference>
<dbReference type="STRING" id="1715989.NITINOP_0732"/>
<evidence type="ECO:0000313" key="9">
    <source>
        <dbReference type="EMBL" id="CUQ65707.1"/>
    </source>
</evidence>